<dbReference type="Gene3D" id="3.40.50.300">
    <property type="entry name" value="P-loop containing nucleotide triphosphate hydrolases"/>
    <property type="match status" value="2"/>
</dbReference>
<dbReference type="PROSITE" id="PS50929">
    <property type="entry name" value="ABC_TM1F"/>
    <property type="match status" value="1"/>
</dbReference>
<dbReference type="KEGG" id="fsy:FsymDg_3489"/>
<dbReference type="SUPFAM" id="SSF52540">
    <property type="entry name" value="P-loop containing nucleoside triphosphate hydrolases"/>
    <property type="match status" value="2"/>
</dbReference>
<dbReference type="FunFam" id="3.40.50.300:FF:000299">
    <property type="entry name" value="ABC transporter ATP-binding protein/permease"/>
    <property type="match status" value="2"/>
</dbReference>
<keyword evidence="15" id="KW-1185">Reference proteome</keyword>
<keyword evidence="7 11" id="KW-1133">Transmembrane helix</keyword>
<dbReference type="Pfam" id="PF00005">
    <property type="entry name" value="ABC_tran"/>
    <property type="match status" value="2"/>
</dbReference>
<feature type="domain" description="ABC transmembrane type-1" evidence="13">
    <location>
        <begin position="391"/>
        <end position="673"/>
    </location>
</feature>
<evidence type="ECO:0000256" key="8">
    <source>
        <dbReference type="ARBA" id="ARBA00023136"/>
    </source>
</evidence>
<dbReference type="GO" id="GO:0140359">
    <property type="term" value="F:ABC-type transporter activity"/>
    <property type="evidence" value="ECO:0007669"/>
    <property type="project" value="InterPro"/>
</dbReference>
<feature type="domain" description="ABC transporter" evidence="12">
    <location>
        <begin position="707"/>
        <end position="942"/>
    </location>
</feature>
<dbReference type="InterPro" id="IPR011527">
    <property type="entry name" value="ABC1_TM_dom"/>
</dbReference>
<evidence type="ECO:0000313" key="15">
    <source>
        <dbReference type="Proteomes" id="UP000001549"/>
    </source>
</evidence>
<evidence type="ECO:0000256" key="11">
    <source>
        <dbReference type="SAM" id="Phobius"/>
    </source>
</evidence>
<evidence type="ECO:0000256" key="4">
    <source>
        <dbReference type="ARBA" id="ARBA00022692"/>
    </source>
</evidence>
<name>F8B1M0_9ACTN</name>
<evidence type="ECO:0000256" key="2">
    <source>
        <dbReference type="ARBA" id="ARBA00022448"/>
    </source>
</evidence>
<dbReference type="STRING" id="656024.FsymDg_3489"/>
<dbReference type="PANTHER" id="PTHR24221">
    <property type="entry name" value="ATP-BINDING CASSETTE SUB-FAMILY B"/>
    <property type="match status" value="1"/>
</dbReference>
<dbReference type="Pfam" id="PF00664">
    <property type="entry name" value="ABC_membrane"/>
    <property type="match status" value="1"/>
</dbReference>
<comment type="similarity">
    <text evidence="9">Belongs to the ABC transporter superfamily. Lipid exporter (TC 3.A.1.106) family.</text>
</comment>
<dbReference type="InterPro" id="IPR003439">
    <property type="entry name" value="ABC_transporter-like_ATP-bd"/>
</dbReference>
<proteinExistence type="inferred from homology"/>
<keyword evidence="6" id="KW-0067">ATP-binding</keyword>
<feature type="transmembrane region" description="Helical" evidence="11">
    <location>
        <begin position="423"/>
        <end position="443"/>
    </location>
</feature>
<keyword evidence="8 11" id="KW-0472">Membrane</keyword>
<reference evidence="14 15" key="1">
    <citation type="submission" date="2011-05" db="EMBL/GenBank/DDBJ databases">
        <title>Complete sequence of chromosome of Frankia symbiont of Datisca glomerata.</title>
        <authorList>
            <consortium name="US DOE Joint Genome Institute"/>
            <person name="Lucas S."/>
            <person name="Han J."/>
            <person name="Lapidus A."/>
            <person name="Cheng J.-F."/>
            <person name="Goodwin L."/>
            <person name="Pitluck S."/>
            <person name="Peters L."/>
            <person name="Mikhailova N."/>
            <person name="Chertkov O."/>
            <person name="Teshima H."/>
            <person name="Han C."/>
            <person name="Tapia R."/>
            <person name="Land M."/>
            <person name="Hauser L."/>
            <person name="Kyrpides N."/>
            <person name="Ivanova N."/>
            <person name="Pagani I."/>
            <person name="Berry A."/>
            <person name="Pawlowski K."/>
            <person name="Persson T."/>
            <person name="Vanden Heuvel B."/>
            <person name="Benson D."/>
            <person name="Woyke T."/>
        </authorList>
    </citation>
    <scope>NUCLEOTIDE SEQUENCE [LARGE SCALE GENOMIC DNA]</scope>
    <source>
        <strain evidence="15">4085684</strain>
    </source>
</reference>
<evidence type="ECO:0000259" key="13">
    <source>
        <dbReference type="PROSITE" id="PS50929"/>
    </source>
</evidence>
<dbReference type="eggNOG" id="COG1132">
    <property type="taxonomic scope" value="Bacteria"/>
</dbReference>
<protein>
    <submittedName>
        <fullName evidence="14">Fe(3+)-transporting ATPase., Xenobiotic-transporting ATPase</fullName>
    </submittedName>
</protein>
<evidence type="ECO:0000256" key="5">
    <source>
        <dbReference type="ARBA" id="ARBA00022741"/>
    </source>
</evidence>
<dbReference type="CDD" id="cd18546">
    <property type="entry name" value="ABC_6TM_Rv0194_D2_like"/>
    <property type="match status" value="1"/>
</dbReference>
<keyword evidence="5" id="KW-0547">Nucleotide-binding</keyword>
<dbReference type="SMART" id="SM00382">
    <property type="entry name" value="AAA"/>
    <property type="match status" value="2"/>
</dbReference>
<gene>
    <name evidence="14" type="ordered locus">FsymDg_3489</name>
</gene>
<keyword evidence="4 11" id="KW-0812">Transmembrane</keyword>
<dbReference type="GO" id="GO:0034040">
    <property type="term" value="F:ATPase-coupled lipid transmembrane transporter activity"/>
    <property type="evidence" value="ECO:0007669"/>
    <property type="project" value="TreeGrafter"/>
</dbReference>
<dbReference type="SUPFAM" id="SSF90123">
    <property type="entry name" value="ABC transporter transmembrane region"/>
    <property type="match status" value="1"/>
</dbReference>
<evidence type="ECO:0000256" key="6">
    <source>
        <dbReference type="ARBA" id="ARBA00022840"/>
    </source>
</evidence>
<evidence type="ECO:0000256" key="9">
    <source>
        <dbReference type="ARBA" id="ARBA00061644"/>
    </source>
</evidence>
<evidence type="ECO:0000256" key="7">
    <source>
        <dbReference type="ARBA" id="ARBA00022989"/>
    </source>
</evidence>
<accession>F8B1M0</accession>
<dbReference type="Gene3D" id="1.20.1560.10">
    <property type="entry name" value="ABC transporter type 1, transmembrane domain"/>
    <property type="match status" value="1"/>
</dbReference>
<dbReference type="InterPro" id="IPR027417">
    <property type="entry name" value="P-loop_NTPase"/>
</dbReference>
<dbReference type="AlphaFoldDB" id="F8B1M0"/>
<dbReference type="GO" id="GO:0005524">
    <property type="term" value="F:ATP binding"/>
    <property type="evidence" value="ECO:0007669"/>
    <property type="project" value="UniProtKB-KW"/>
</dbReference>
<dbReference type="InterPro" id="IPR039421">
    <property type="entry name" value="Type_1_exporter"/>
</dbReference>
<evidence type="ECO:0000256" key="1">
    <source>
        <dbReference type="ARBA" id="ARBA00004651"/>
    </source>
</evidence>
<feature type="domain" description="ABC transporter" evidence="12">
    <location>
        <begin position="42"/>
        <end position="276"/>
    </location>
</feature>
<evidence type="ECO:0000313" key="14">
    <source>
        <dbReference type="EMBL" id="AEH10779.1"/>
    </source>
</evidence>
<sequence length="955" mass="102746">MEAQLARQARAGAARILELLSAESRVRQRPDAVALTDPDGLLELDHVDFAYPGGEPVLHDITLRIEPGERIAIVGASGSGKSTLALLLARFHDPTSGTVRVDGRDARDYTLTSLRSTVGLVFEEGFLFSTTIRDNIAFGRPTASDDEVEHAAVAAHAHGFVAGLPDGYQTVVGERGFTLSGGQRQRIALARAALANPRVLVLDDATSAIDARTEHAIHHSFEEVLAQRTTVLIAKRHSTLQLADRVIVLDRGRIVDQGTAEELLDRSELFRELLTGLDTGLAEHGTPPAEPVTAIDPVAWPTDVSRLGAPKVSTYASDSALRSTAGGPGGGRGGDSSQLARLAAASPELLAEVDRLPPLAGDPRVDLDAAMAPHDDFSMGDVFRPFARPLALAAVLVVIDGLSGLAAPALIRFGVDHGVLRHSQRVLAVACAMLLVLQIIIWANQRLMTFYTQCTAERMLFGLRVRTFAHLQRLSLNYYERHQTGKVMTRMASDVEVFAQLLQQGLVTAMSSLMTCGGIAVVLAVFSPSLALMISAVLVPLVLSTMWFRWASTQTYLAARERISVLYADMQESLSGVVVSQAYNQQPANEARFASLADAYCHARSRSYELMARFFPFLQLLSTAAKAIALAVGAHRIANGSLSAGLLIAFLLYLDQFFTPIQQLSTVFDQWLQAVVAVTQLRELLQTPSGTPDAPDPVRPGRLRCEITLDHVRFAYESTGLVAMDDVSLSIPPGQVVALVGTTGAGKSTLVKLVARFYDATSGTVRVDGVDVRDLDLAAYRHQLGFVPQEPFLFSGTIRSNIAYGRPSASDLEVERAARAVGAHEFIAGLPHGYLTPVSEQGHSLSAGQRQLLSLARALLVDPAILLLDEATANLDLATEAQVQRAMGLVASGRTTLLIAHRLQTARASHRILVVDGGLIVEDGSHEELIDLDGRYAALWAAMTQRPTSAVRDRP</sequence>
<feature type="transmembrane region" description="Helical" evidence="11">
    <location>
        <begin position="390"/>
        <end position="411"/>
    </location>
</feature>
<dbReference type="Proteomes" id="UP000001549">
    <property type="component" value="Chromosome"/>
</dbReference>
<dbReference type="InterPro" id="IPR017871">
    <property type="entry name" value="ABC_transporter-like_CS"/>
</dbReference>
<dbReference type="EMBL" id="CP002801">
    <property type="protein sequence ID" value="AEH10779.1"/>
    <property type="molecule type" value="Genomic_DNA"/>
</dbReference>
<dbReference type="InterPro" id="IPR036640">
    <property type="entry name" value="ABC1_TM_sf"/>
</dbReference>
<evidence type="ECO:0000259" key="12">
    <source>
        <dbReference type="PROSITE" id="PS50893"/>
    </source>
</evidence>
<dbReference type="PROSITE" id="PS00211">
    <property type="entry name" value="ABC_TRANSPORTER_1"/>
    <property type="match status" value="2"/>
</dbReference>
<organism evidence="14 15">
    <name type="scientific">Candidatus Protofrankia datiscae</name>
    <dbReference type="NCBI Taxonomy" id="2716812"/>
    <lineage>
        <taxon>Bacteria</taxon>
        <taxon>Bacillati</taxon>
        <taxon>Actinomycetota</taxon>
        <taxon>Actinomycetes</taxon>
        <taxon>Frankiales</taxon>
        <taxon>Frankiaceae</taxon>
        <taxon>Protofrankia</taxon>
    </lineage>
</organism>
<dbReference type="GO" id="GO:0005886">
    <property type="term" value="C:plasma membrane"/>
    <property type="evidence" value="ECO:0007669"/>
    <property type="project" value="UniProtKB-SubCell"/>
</dbReference>
<feature type="region of interest" description="Disordered" evidence="10">
    <location>
        <begin position="318"/>
        <end position="338"/>
    </location>
</feature>
<evidence type="ECO:0000256" key="10">
    <source>
        <dbReference type="SAM" id="MobiDB-lite"/>
    </source>
</evidence>
<dbReference type="InterPro" id="IPR003593">
    <property type="entry name" value="AAA+_ATPase"/>
</dbReference>
<evidence type="ECO:0000256" key="3">
    <source>
        <dbReference type="ARBA" id="ARBA00022475"/>
    </source>
</evidence>
<dbReference type="PROSITE" id="PS50893">
    <property type="entry name" value="ABC_TRANSPORTER_2"/>
    <property type="match status" value="2"/>
</dbReference>
<keyword evidence="2" id="KW-0813">Transport</keyword>
<keyword evidence="3" id="KW-1003">Cell membrane</keyword>
<dbReference type="GO" id="GO:0016887">
    <property type="term" value="F:ATP hydrolysis activity"/>
    <property type="evidence" value="ECO:0007669"/>
    <property type="project" value="InterPro"/>
</dbReference>
<dbReference type="PANTHER" id="PTHR24221:SF629">
    <property type="entry name" value="MULTIDRUG EFFLUX ATP-BINDING_PERMEASE PROTEIN RV0194"/>
    <property type="match status" value="1"/>
</dbReference>
<comment type="subcellular location">
    <subcellularLocation>
        <location evidence="1">Cell membrane</location>
        <topology evidence="1">Multi-pass membrane protein</topology>
    </subcellularLocation>
</comment>
<dbReference type="HOGENOM" id="CLU_000604_17_2_11"/>